<sequence length="320" mass="32928">MDRKIVYPGAIPLEDDLLQTNRFAMVGVAKLASAIMGTSTYLHGLECRPAQPASLHVTVAAGEIYSLQNVDGTTYSSLDADTHSILKQGILADGVTLPLTAPNTAGFSVNYLVQVAYQDVDTESAVLPYYNASNPTQAWHGPNNSGSAQGTVRAGVCSVSIKAGVAATTGTQTTPGVDTGHVAAYVVTVKSGQTSVTAADIALAGSASFLPTDGLVVGIQSGVMNYAPDHGQANVYMAEYCPPVTGLVDGLKLTFKANSANSGTSTFSPNGLAAAPIYSNVHTALKGGEILATGLVEVEWNSTFNAWVLVNTNLASISEG</sequence>
<comment type="caution">
    <text evidence="1">The sequence shown here is derived from an EMBL/GenBank/DDBJ whole genome shotgun (WGS) entry which is preliminary data.</text>
</comment>
<name>A0ABS0TYM3_SERPR</name>
<protein>
    <submittedName>
        <fullName evidence="1">Phage tail protein</fullName>
    </submittedName>
</protein>
<dbReference type="EMBL" id="JAEHSL010000036">
    <property type="protein sequence ID" value="MBI6183473.1"/>
    <property type="molecule type" value="Genomic_DNA"/>
</dbReference>
<reference evidence="1 2" key="1">
    <citation type="submission" date="2020-12" db="EMBL/GenBank/DDBJ databases">
        <title>Enhanced detection system for hospital associated transmission using whole genome sequencing surveillance.</title>
        <authorList>
            <person name="Harrison L.H."/>
            <person name="Van Tyne D."/>
            <person name="Marsh J.W."/>
            <person name="Griffith M.P."/>
            <person name="Snyder D.J."/>
            <person name="Cooper V.S."/>
            <person name="Mustapha M."/>
        </authorList>
    </citation>
    <scope>NUCLEOTIDE SEQUENCE [LARGE SCALE GENOMIC DNA]</scope>
    <source>
        <strain evidence="1 2">SER00238</strain>
    </source>
</reference>
<proteinExistence type="predicted"/>
<gene>
    <name evidence="1" type="ORF">JEQ07_24140</name>
</gene>
<organism evidence="1 2">
    <name type="scientific">Serratia proteamaculans</name>
    <dbReference type="NCBI Taxonomy" id="28151"/>
    <lineage>
        <taxon>Bacteria</taxon>
        <taxon>Pseudomonadati</taxon>
        <taxon>Pseudomonadota</taxon>
        <taxon>Gammaproteobacteria</taxon>
        <taxon>Enterobacterales</taxon>
        <taxon>Yersiniaceae</taxon>
        <taxon>Serratia</taxon>
    </lineage>
</organism>
<evidence type="ECO:0000313" key="2">
    <source>
        <dbReference type="Proteomes" id="UP000639004"/>
    </source>
</evidence>
<accession>A0ABS0TYM3</accession>
<dbReference type="Proteomes" id="UP000639004">
    <property type="component" value="Unassembled WGS sequence"/>
</dbReference>
<keyword evidence="2" id="KW-1185">Reference proteome</keyword>
<evidence type="ECO:0000313" key="1">
    <source>
        <dbReference type="EMBL" id="MBI6183473.1"/>
    </source>
</evidence>
<feature type="non-terminal residue" evidence="1">
    <location>
        <position position="320"/>
    </location>
</feature>